<dbReference type="AlphaFoldDB" id="A0A5J5GN79"/>
<gene>
    <name evidence="2" type="ORF">F3S47_00590</name>
</gene>
<name>A0A5J5GN79_9RHOB</name>
<organism evidence="2 3">
    <name type="scientific">Histidinibacterium aquaticum</name>
    <dbReference type="NCBI Taxonomy" id="2613962"/>
    <lineage>
        <taxon>Bacteria</taxon>
        <taxon>Pseudomonadati</taxon>
        <taxon>Pseudomonadota</taxon>
        <taxon>Alphaproteobacteria</taxon>
        <taxon>Rhodobacterales</taxon>
        <taxon>Paracoccaceae</taxon>
        <taxon>Histidinibacterium</taxon>
    </lineage>
</organism>
<dbReference type="Proteomes" id="UP000326554">
    <property type="component" value="Unassembled WGS sequence"/>
</dbReference>
<accession>A0A5J5GN79</accession>
<feature type="transmembrane region" description="Helical" evidence="1">
    <location>
        <begin position="7"/>
        <end position="29"/>
    </location>
</feature>
<keyword evidence="3" id="KW-1185">Reference proteome</keyword>
<feature type="transmembrane region" description="Helical" evidence="1">
    <location>
        <begin position="35"/>
        <end position="52"/>
    </location>
</feature>
<evidence type="ECO:0000256" key="1">
    <source>
        <dbReference type="SAM" id="Phobius"/>
    </source>
</evidence>
<protein>
    <submittedName>
        <fullName evidence="2">Uncharacterized protein</fullName>
    </submittedName>
</protein>
<reference evidence="2 3" key="1">
    <citation type="submission" date="2019-09" db="EMBL/GenBank/DDBJ databases">
        <authorList>
            <person name="Park J.-S."/>
            <person name="Choi H.-J."/>
        </authorList>
    </citation>
    <scope>NUCLEOTIDE SEQUENCE [LARGE SCALE GENOMIC DNA]</scope>
    <source>
        <strain evidence="2 3">176SS1-4</strain>
    </source>
</reference>
<proteinExistence type="predicted"/>
<keyword evidence="1" id="KW-0472">Membrane</keyword>
<sequence>MPLDRFVLILVAVVAAAGATVVIATLLLGTWLSPGLGLAAAIPVLLVAYVLWRVISHRIAEAPDDRYDGIDN</sequence>
<evidence type="ECO:0000313" key="2">
    <source>
        <dbReference type="EMBL" id="KAA9009801.1"/>
    </source>
</evidence>
<evidence type="ECO:0000313" key="3">
    <source>
        <dbReference type="Proteomes" id="UP000326554"/>
    </source>
</evidence>
<keyword evidence="1" id="KW-1133">Transmembrane helix</keyword>
<dbReference type="EMBL" id="VYQE01000001">
    <property type="protein sequence ID" value="KAA9009801.1"/>
    <property type="molecule type" value="Genomic_DNA"/>
</dbReference>
<dbReference type="RefSeq" id="WP_150443286.1">
    <property type="nucleotide sequence ID" value="NZ_VYQE01000001.1"/>
</dbReference>
<keyword evidence="1" id="KW-0812">Transmembrane</keyword>
<comment type="caution">
    <text evidence="2">The sequence shown here is derived from an EMBL/GenBank/DDBJ whole genome shotgun (WGS) entry which is preliminary data.</text>
</comment>